<feature type="compositionally biased region" description="Low complexity" evidence="14">
    <location>
        <begin position="473"/>
        <end position="494"/>
    </location>
</feature>
<dbReference type="PANTHER" id="PTHR31961">
    <property type="entry name" value="SENSITIVE TO HIGH EXPRESSION PROTEIN 9, MITOCHONDRIAL"/>
    <property type="match status" value="1"/>
</dbReference>
<feature type="region of interest" description="Disordered" evidence="14">
    <location>
        <begin position="153"/>
        <end position="233"/>
    </location>
</feature>
<dbReference type="OrthoDB" id="5595506at2759"/>
<keyword evidence="8 13" id="KW-0175">Coiled coil</keyword>
<evidence type="ECO:0000256" key="2">
    <source>
        <dbReference type="ARBA" id="ARBA00007472"/>
    </source>
</evidence>
<feature type="compositionally biased region" description="Basic and acidic residues" evidence="14">
    <location>
        <begin position="160"/>
        <end position="172"/>
    </location>
</feature>
<dbReference type="GO" id="GO:0005743">
    <property type="term" value="C:mitochondrial inner membrane"/>
    <property type="evidence" value="ECO:0007669"/>
    <property type="project" value="UniProtKB-SubCell"/>
</dbReference>
<evidence type="ECO:0000256" key="5">
    <source>
        <dbReference type="ARBA" id="ARBA00022792"/>
    </source>
</evidence>
<dbReference type="InterPro" id="IPR008839">
    <property type="entry name" value="MDM33_fungi"/>
</dbReference>
<comment type="subcellular location">
    <subcellularLocation>
        <location evidence="1 12">Mitochondrion inner membrane</location>
        <topology evidence="1 12">Multi-pass membrane protein</topology>
    </subcellularLocation>
</comment>
<keyword evidence="16" id="KW-1185">Reference proteome</keyword>
<accession>A0A2J5I668</accession>
<feature type="region of interest" description="Disordered" evidence="14">
    <location>
        <begin position="471"/>
        <end position="494"/>
    </location>
</feature>
<evidence type="ECO:0000313" key="16">
    <source>
        <dbReference type="Proteomes" id="UP000235023"/>
    </source>
</evidence>
<keyword evidence="10 12" id="KW-0472">Membrane</keyword>
<feature type="region of interest" description="Disordered" evidence="14">
    <location>
        <begin position="37"/>
        <end position="72"/>
    </location>
</feature>
<protein>
    <recommendedName>
        <fullName evidence="12">Sensitive to high expression protein 9, mitochondrial</fullName>
    </recommendedName>
</protein>
<evidence type="ECO:0000256" key="7">
    <source>
        <dbReference type="ARBA" id="ARBA00022989"/>
    </source>
</evidence>
<keyword evidence="4 12" id="KW-0812">Transmembrane</keyword>
<reference evidence="16" key="1">
    <citation type="submission" date="2017-12" db="EMBL/GenBank/DDBJ databases">
        <authorList>
            <consortium name="DOE Joint Genome Institute"/>
            <person name="Mondo S.J."/>
            <person name="Kjaerbolling I."/>
            <person name="Vesth T.C."/>
            <person name="Frisvad J.C."/>
            <person name="Nybo J.L."/>
            <person name="Theobald S."/>
            <person name="Kuo A."/>
            <person name="Bowyer P."/>
            <person name="Matsuda Y."/>
            <person name="Lyhne E.K."/>
            <person name="Kogle M.E."/>
            <person name="Clum A."/>
            <person name="Lipzen A."/>
            <person name="Salamov A."/>
            <person name="Ngan C.Y."/>
            <person name="Daum C."/>
            <person name="Chiniquy J."/>
            <person name="Barry K."/>
            <person name="LaButti K."/>
            <person name="Haridas S."/>
            <person name="Simmons B.A."/>
            <person name="Magnuson J.K."/>
            <person name="Mortensen U.H."/>
            <person name="Larsen T.O."/>
            <person name="Grigoriev I.V."/>
            <person name="Baker S.E."/>
            <person name="Andersen M.R."/>
            <person name="Nordberg H.P."/>
            <person name="Cantor M.N."/>
            <person name="Hua S.X."/>
        </authorList>
    </citation>
    <scope>NUCLEOTIDE SEQUENCE [LARGE SCALE GENOMIC DNA]</scope>
    <source>
        <strain evidence="16">IBT 19404</strain>
    </source>
</reference>
<evidence type="ECO:0000256" key="12">
    <source>
        <dbReference type="RuleBase" id="RU364128"/>
    </source>
</evidence>
<feature type="transmembrane region" description="Helical" evidence="12">
    <location>
        <begin position="538"/>
        <end position="560"/>
    </location>
</feature>
<name>A0A2J5I668_9EURO</name>
<comment type="subunit">
    <text evidence="3 12">Homooligomer.</text>
</comment>
<evidence type="ECO:0000313" key="15">
    <source>
        <dbReference type="EMBL" id="PLN85444.1"/>
    </source>
</evidence>
<feature type="compositionally biased region" description="Basic and acidic residues" evidence="14">
    <location>
        <begin position="204"/>
        <end position="226"/>
    </location>
</feature>
<sequence length="563" mass="62805">MTREHSPETIVENCQPCRSIGGKLAVGRGVLLRSPQNPRTCKFRFPGATRTDPHRTLNPNNIHSNRPSLPHDQTIKQPLVGISGFPFISAMQSMPLLFRQSLRTSANLSRTPRPIRPLTFLQSAVSPKTLIPPPTTTRAFSACVQRQFRSYPATYASPNEPDHLKDKEKHAEQTPQNAADTPWTDAIPKPDVLTGEQQQPPPAAEKESLYKSTEEPGKSGTDRTHDGGLPSYMEDRRSQFSKQFTTMMDNLQSNVFVAGQRLNDLTGYSSIESLKKDIHNQEDRLRSARSNVRTAKDAYASAINRRSTSQREVNELLQRKHAWSPTDLERFTHLYRNDHTNEVAENEAQEALSAAEREAEEAAAQLSKSILSRYHEEQVWSDKIRRMSTWGTWGLMGVNVLLFLIFQIAVEPWRRARLVRGFEEKVIEAIEKEKSFNHGNILSSDDDHLAMDAHFTKPLEVIDSEEPFHTKNASATTDSAPAPAAEAAAAAAAPTLAETPLPPADNYKEALNNTVEHCRRVFHDCFSDRSITITQRDLSTVALQGAAAGAAVMGLVIALIRPR</sequence>
<dbReference type="PANTHER" id="PTHR31961:SF3">
    <property type="entry name" value="SENSITIVE TO HIGH EXPRESSION PROTEIN 9, MITOCHONDRIAL"/>
    <property type="match status" value="1"/>
</dbReference>
<keyword evidence="9 12" id="KW-0496">Mitochondrion</keyword>
<dbReference type="GO" id="GO:0007007">
    <property type="term" value="P:inner mitochondrial membrane organization"/>
    <property type="evidence" value="ECO:0007669"/>
    <property type="project" value="TreeGrafter"/>
</dbReference>
<dbReference type="Pfam" id="PF05546">
    <property type="entry name" value="She9_MDM33"/>
    <property type="match status" value="1"/>
</dbReference>
<feature type="compositionally biased region" description="Polar residues" evidence="14">
    <location>
        <begin position="57"/>
        <end position="67"/>
    </location>
</feature>
<evidence type="ECO:0000256" key="13">
    <source>
        <dbReference type="SAM" id="Coils"/>
    </source>
</evidence>
<evidence type="ECO:0000256" key="4">
    <source>
        <dbReference type="ARBA" id="ARBA00022692"/>
    </source>
</evidence>
<evidence type="ECO:0000256" key="11">
    <source>
        <dbReference type="ARBA" id="ARBA00024807"/>
    </source>
</evidence>
<dbReference type="Proteomes" id="UP000235023">
    <property type="component" value="Unassembled WGS sequence"/>
</dbReference>
<feature type="transmembrane region" description="Helical" evidence="12">
    <location>
        <begin position="390"/>
        <end position="410"/>
    </location>
</feature>
<gene>
    <name evidence="15" type="ORF">BDW42DRAFT_160462</name>
</gene>
<proteinExistence type="inferred from homology"/>
<keyword evidence="7 12" id="KW-1133">Transmembrane helix</keyword>
<evidence type="ECO:0000256" key="14">
    <source>
        <dbReference type="SAM" id="MobiDB-lite"/>
    </source>
</evidence>
<evidence type="ECO:0000256" key="9">
    <source>
        <dbReference type="ARBA" id="ARBA00023128"/>
    </source>
</evidence>
<evidence type="ECO:0000256" key="10">
    <source>
        <dbReference type="ARBA" id="ARBA00023136"/>
    </source>
</evidence>
<evidence type="ECO:0000256" key="3">
    <source>
        <dbReference type="ARBA" id="ARBA00011182"/>
    </source>
</evidence>
<comment type="similarity">
    <text evidence="2 12">Belongs to the SHE9 family.</text>
</comment>
<dbReference type="AlphaFoldDB" id="A0A2J5I668"/>
<comment type="function">
    <text evidence="11">Required for the maintenance of the structure of the mitochondrial inner membrane. Involved in mitochondrial morphology. Causes growth arrest when highly overexpressed.</text>
</comment>
<keyword evidence="6 12" id="KW-0809">Transit peptide</keyword>
<evidence type="ECO:0000256" key="8">
    <source>
        <dbReference type="ARBA" id="ARBA00023054"/>
    </source>
</evidence>
<evidence type="ECO:0000256" key="6">
    <source>
        <dbReference type="ARBA" id="ARBA00022946"/>
    </source>
</evidence>
<feature type="coiled-coil region" evidence="13">
    <location>
        <begin position="271"/>
        <end position="298"/>
    </location>
</feature>
<keyword evidence="5 12" id="KW-0999">Mitochondrion inner membrane</keyword>
<evidence type="ECO:0000256" key="1">
    <source>
        <dbReference type="ARBA" id="ARBA00004448"/>
    </source>
</evidence>
<dbReference type="EMBL" id="KZ559504">
    <property type="protein sequence ID" value="PLN85444.1"/>
    <property type="molecule type" value="Genomic_DNA"/>
</dbReference>
<organism evidence="15 16">
    <name type="scientific">Aspergillus taichungensis</name>
    <dbReference type="NCBI Taxonomy" id="482145"/>
    <lineage>
        <taxon>Eukaryota</taxon>
        <taxon>Fungi</taxon>
        <taxon>Dikarya</taxon>
        <taxon>Ascomycota</taxon>
        <taxon>Pezizomycotina</taxon>
        <taxon>Eurotiomycetes</taxon>
        <taxon>Eurotiomycetidae</taxon>
        <taxon>Eurotiales</taxon>
        <taxon>Aspergillaceae</taxon>
        <taxon>Aspergillus</taxon>
        <taxon>Aspergillus subgen. Circumdati</taxon>
    </lineage>
</organism>